<dbReference type="Pfam" id="PF00482">
    <property type="entry name" value="T2SSF"/>
    <property type="match status" value="2"/>
</dbReference>
<evidence type="ECO:0000259" key="8">
    <source>
        <dbReference type="Pfam" id="PF00482"/>
    </source>
</evidence>
<comment type="similarity">
    <text evidence="2">Belongs to the GSP F family.</text>
</comment>
<dbReference type="Proteomes" id="UP000007993">
    <property type="component" value="Unassembled WGS sequence"/>
</dbReference>
<dbReference type="InterPro" id="IPR018076">
    <property type="entry name" value="T2SS_GspF_dom"/>
</dbReference>
<dbReference type="AlphaFoldDB" id="K5D287"/>
<keyword evidence="5 7" id="KW-1133">Transmembrane helix</keyword>
<keyword evidence="3" id="KW-1003">Cell membrane</keyword>
<evidence type="ECO:0000313" key="10">
    <source>
        <dbReference type="Proteomes" id="UP000007993"/>
    </source>
</evidence>
<name>K5D287_RHOBT</name>
<dbReference type="GO" id="GO:0005886">
    <property type="term" value="C:plasma membrane"/>
    <property type="evidence" value="ECO:0007669"/>
    <property type="project" value="UniProtKB-SubCell"/>
</dbReference>
<dbReference type="EMBL" id="AMCW01000115">
    <property type="protein sequence ID" value="EKK00667.1"/>
    <property type="molecule type" value="Genomic_DNA"/>
</dbReference>
<gene>
    <name evidence="9" type="ORF">RBSH_04016</name>
</gene>
<keyword evidence="4 7" id="KW-0812">Transmembrane</keyword>
<comment type="caution">
    <text evidence="9">The sequence shown here is derived from an EMBL/GenBank/DDBJ whole genome shotgun (WGS) entry which is preliminary data.</text>
</comment>
<dbReference type="PANTHER" id="PTHR30012">
    <property type="entry name" value="GENERAL SECRETION PATHWAY PROTEIN"/>
    <property type="match status" value="1"/>
</dbReference>
<reference evidence="9 10" key="1">
    <citation type="journal article" date="2013" name="Mar. Genomics">
        <title>Expression of sulfatases in Rhodopirellula baltica and the diversity of sulfatases in the genus Rhodopirellula.</title>
        <authorList>
            <person name="Wegner C.E."/>
            <person name="Richter-Heitmann T."/>
            <person name="Klindworth A."/>
            <person name="Klockow C."/>
            <person name="Richter M."/>
            <person name="Achstetter T."/>
            <person name="Glockner F.O."/>
            <person name="Harder J."/>
        </authorList>
    </citation>
    <scope>NUCLEOTIDE SEQUENCE [LARGE SCALE GENOMIC DNA]</scope>
    <source>
        <strain evidence="9 10">SH28</strain>
    </source>
</reference>
<feature type="transmembrane region" description="Helical" evidence="7">
    <location>
        <begin position="308"/>
        <end position="332"/>
    </location>
</feature>
<evidence type="ECO:0000256" key="3">
    <source>
        <dbReference type="ARBA" id="ARBA00022475"/>
    </source>
</evidence>
<protein>
    <submittedName>
        <fullName evidence="9">Type II secretion system protein</fullName>
    </submittedName>
</protein>
<organism evidence="9 10">
    <name type="scientific">Rhodopirellula baltica SH28</name>
    <dbReference type="NCBI Taxonomy" id="993517"/>
    <lineage>
        <taxon>Bacteria</taxon>
        <taxon>Pseudomonadati</taxon>
        <taxon>Planctomycetota</taxon>
        <taxon>Planctomycetia</taxon>
        <taxon>Pirellulales</taxon>
        <taxon>Pirellulaceae</taxon>
        <taxon>Rhodopirellula</taxon>
    </lineage>
</organism>
<evidence type="ECO:0000256" key="6">
    <source>
        <dbReference type="ARBA" id="ARBA00023136"/>
    </source>
</evidence>
<feature type="transmembrane region" description="Helical" evidence="7">
    <location>
        <begin position="120"/>
        <end position="140"/>
    </location>
</feature>
<proteinExistence type="inferred from homology"/>
<feature type="domain" description="Type II secretion system protein GspF" evidence="8">
    <location>
        <begin position="14"/>
        <end position="134"/>
    </location>
</feature>
<feature type="domain" description="Type II secretion system protein GspF" evidence="8">
    <location>
        <begin position="215"/>
        <end position="329"/>
    </location>
</feature>
<dbReference type="InterPro" id="IPR042094">
    <property type="entry name" value="T2SS_GspF_sf"/>
</dbReference>
<comment type="subcellular location">
    <subcellularLocation>
        <location evidence="1">Cell membrane</location>
        <topology evidence="1">Multi-pass membrane protein</topology>
    </subcellularLocation>
</comment>
<accession>K5D287</accession>
<evidence type="ECO:0000256" key="2">
    <source>
        <dbReference type="ARBA" id="ARBA00005745"/>
    </source>
</evidence>
<evidence type="ECO:0000313" key="9">
    <source>
        <dbReference type="EMBL" id="EKK00667.1"/>
    </source>
</evidence>
<keyword evidence="6 7" id="KW-0472">Membrane</keyword>
<feature type="transmembrane region" description="Helical" evidence="7">
    <location>
        <begin position="160"/>
        <end position="180"/>
    </location>
</feature>
<dbReference type="InterPro" id="IPR003004">
    <property type="entry name" value="GspF/PilC"/>
</dbReference>
<evidence type="ECO:0000256" key="7">
    <source>
        <dbReference type="SAM" id="Phobius"/>
    </source>
</evidence>
<evidence type="ECO:0000256" key="1">
    <source>
        <dbReference type="ARBA" id="ARBA00004651"/>
    </source>
</evidence>
<dbReference type="PATRIC" id="fig|993517.3.peg.4361"/>
<dbReference type="PANTHER" id="PTHR30012:SF0">
    <property type="entry name" value="TYPE II SECRETION SYSTEM PROTEIN F-RELATED"/>
    <property type="match status" value="1"/>
</dbReference>
<evidence type="ECO:0000256" key="4">
    <source>
        <dbReference type="ARBA" id="ARBA00022692"/>
    </source>
</evidence>
<evidence type="ECO:0000256" key="5">
    <source>
        <dbReference type="ARBA" id="ARBA00022989"/>
    </source>
</evidence>
<dbReference type="Gene3D" id="1.20.81.30">
    <property type="entry name" value="Type II secretion system (T2SS), domain F"/>
    <property type="match status" value="2"/>
</dbReference>
<sequence>MMSRQMSVRSCRDFCRRFGVGLRAGADLLKLLESEAKHGSARQRVAMNLIREGAKDGHAISEMMRHQKPFFPPLMVVMTRVGETTGRLERTMLALSEHYAQQYTLRQNFLRAIAWPGLQLLIGIGVVSLMIWIMGVLTAPTGGQMTDMLGLGLRGPKGVLIFWAYIAAFAAVLGGLYLAFRKNVGGIQNVVPLVYQVPAIGGAIQTITLARFAWTLSLSLDAGINPIDSIKLSLDSTDSSYYRSGAKPAEDAIRGGATLSEALNRTHLFPEEFITQIEIAELSGTDAESIDQLATDYDERAKGAMKTIAGVATGVIWLSVSMCLIFMIFRIFGKIMGFYQQGFEPI</sequence>